<keyword evidence="7" id="KW-1185">Reference proteome</keyword>
<dbReference type="EC" id="3.2.2.21" evidence="2"/>
<evidence type="ECO:0000259" key="5">
    <source>
        <dbReference type="SMART" id="SM00478"/>
    </source>
</evidence>
<accession>A0A154VRA7</accession>
<feature type="domain" description="HhH-GPD" evidence="5">
    <location>
        <begin position="52"/>
        <end position="204"/>
    </location>
</feature>
<dbReference type="SMART" id="SM00478">
    <property type="entry name" value="ENDO3c"/>
    <property type="match status" value="1"/>
</dbReference>
<dbReference type="Proteomes" id="UP000076400">
    <property type="component" value="Unassembled WGS sequence"/>
</dbReference>
<dbReference type="GO" id="GO:0008725">
    <property type="term" value="F:DNA-3-methyladenine glycosylase activity"/>
    <property type="evidence" value="ECO:0007669"/>
    <property type="project" value="TreeGrafter"/>
</dbReference>
<keyword evidence="4" id="KW-0234">DNA repair</keyword>
<comment type="catalytic activity">
    <reaction evidence="1">
        <text>Hydrolysis of alkylated DNA, releasing 3-methyladenine, 3-methylguanine, 7-methylguanine and 7-methyladenine.</text>
        <dbReference type="EC" id="3.2.2.21"/>
    </reaction>
</comment>
<dbReference type="RefSeq" id="WP_067558787.1">
    <property type="nucleotide sequence ID" value="NZ_LPXN01000140.1"/>
</dbReference>
<dbReference type="InterPro" id="IPR051912">
    <property type="entry name" value="Alkylbase_DNA_Glycosylase/TA"/>
</dbReference>
<protein>
    <recommendedName>
        <fullName evidence="2">DNA-3-methyladenine glycosylase II</fullName>
        <ecNumber evidence="2">3.2.2.21</ecNumber>
    </recommendedName>
</protein>
<comment type="caution">
    <text evidence="6">The sequence shown here is derived from an EMBL/GenBank/DDBJ whole genome shotgun (WGS) entry which is preliminary data.</text>
</comment>
<evidence type="ECO:0000256" key="3">
    <source>
        <dbReference type="ARBA" id="ARBA00022763"/>
    </source>
</evidence>
<keyword evidence="3" id="KW-0227">DNA damage</keyword>
<reference evidence="6 7" key="1">
    <citation type="submission" date="2015-12" db="EMBL/GenBank/DDBJ databases">
        <title>Genome sequence of Oceanibaculum pacificum MCCC 1A02656.</title>
        <authorList>
            <person name="Lu L."/>
            <person name="Lai Q."/>
            <person name="Shao Z."/>
            <person name="Qian P."/>
        </authorList>
    </citation>
    <scope>NUCLEOTIDE SEQUENCE [LARGE SCALE GENOMIC DNA]</scope>
    <source>
        <strain evidence="6 7">MCCC 1A02656</strain>
    </source>
</reference>
<evidence type="ECO:0000256" key="1">
    <source>
        <dbReference type="ARBA" id="ARBA00000086"/>
    </source>
</evidence>
<dbReference type="EMBL" id="LPXN01000140">
    <property type="protein sequence ID" value="KZD03843.1"/>
    <property type="molecule type" value="Genomic_DNA"/>
</dbReference>
<dbReference type="Gene3D" id="1.10.1670.40">
    <property type="match status" value="1"/>
</dbReference>
<organism evidence="6 7">
    <name type="scientific">Oceanibaculum pacificum</name>
    <dbReference type="NCBI Taxonomy" id="580166"/>
    <lineage>
        <taxon>Bacteria</taxon>
        <taxon>Pseudomonadati</taxon>
        <taxon>Pseudomonadota</taxon>
        <taxon>Alphaproteobacteria</taxon>
        <taxon>Rhodospirillales</taxon>
        <taxon>Oceanibaculaceae</taxon>
        <taxon>Oceanibaculum</taxon>
    </lineage>
</organism>
<evidence type="ECO:0000256" key="2">
    <source>
        <dbReference type="ARBA" id="ARBA00012000"/>
    </source>
</evidence>
<dbReference type="GO" id="GO:0006285">
    <property type="term" value="P:base-excision repair, AP site formation"/>
    <property type="evidence" value="ECO:0007669"/>
    <property type="project" value="TreeGrafter"/>
</dbReference>
<name>A0A154VRA7_9PROT</name>
<dbReference type="InterPro" id="IPR011257">
    <property type="entry name" value="DNA_glycosylase"/>
</dbReference>
<evidence type="ECO:0000256" key="4">
    <source>
        <dbReference type="ARBA" id="ARBA00023204"/>
    </source>
</evidence>
<dbReference type="InterPro" id="IPR003265">
    <property type="entry name" value="HhH-GPD_domain"/>
</dbReference>
<dbReference type="Gene3D" id="1.10.340.30">
    <property type="entry name" value="Hypothetical protein, domain 2"/>
    <property type="match status" value="1"/>
</dbReference>
<dbReference type="GO" id="GO:0043916">
    <property type="term" value="F:DNA-7-methylguanine glycosylase activity"/>
    <property type="evidence" value="ECO:0007669"/>
    <property type="project" value="TreeGrafter"/>
</dbReference>
<dbReference type="AlphaFoldDB" id="A0A154VRA7"/>
<dbReference type="CDD" id="cd00056">
    <property type="entry name" value="ENDO3c"/>
    <property type="match status" value="1"/>
</dbReference>
<dbReference type="GO" id="GO:0005737">
    <property type="term" value="C:cytoplasm"/>
    <property type="evidence" value="ECO:0007669"/>
    <property type="project" value="TreeGrafter"/>
</dbReference>
<proteinExistence type="predicted"/>
<dbReference type="GO" id="GO:0006307">
    <property type="term" value="P:DNA alkylation repair"/>
    <property type="evidence" value="ECO:0007669"/>
    <property type="project" value="TreeGrafter"/>
</dbReference>
<dbReference type="GO" id="GO:0032993">
    <property type="term" value="C:protein-DNA complex"/>
    <property type="evidence" value="ECO:0007669"/>
    <property type="project" value="TreeGrafter"/>
</dbReference>
<dbReference type="GO" id="GO:0032131">
    <property type="term" value="F:alkylated DNA binding"/>
    <property type="evidence" value="ECO:0007669"/>
    <property type="project" value="TreeGrafter"/>
</dbReference>
<gene>
    <name evidence="6" type="ORF">AUP43_12535</name>
</gene>
<evidence type="ECO:0000313" key="6">
    <source>
        <dbReference type="EMBL" id="KZD03843.1"/>
    </source>
</evidence>
<dbReference type="Pfam" id="PF00730">
    <property type="entry name" value="HhH-GPD"/>
    <property type="match status" value="1"/>
</dbReference>
<dbReference type="SUPFAM" id="SSF48150">
    <property type="entry name" value="DNA-glycosylase"/>
    <property type="match status" value="1"/>
</dbReference>
<evidence type="ECO:0000313" key="7">
    <source>
        <dbReference type="Proteomes" id="UP000076400"/>
    </source>
</evidence>
<dbReference type="PANTHER" id="PTHR43003">
    <property type="entry name" value="DNA-3-METHYLADENINE GLYCOSYLASE"/>
    <property type="match status" value="1"/>
</dbReference>
<dbReference type="PANTHER" id="PTHR43003:SF5">
    <property type="entry name" value="DNA-3-METHYLADENINE GLYCOSYLASE"/>
    <property type="match status" value="1"/>
</dbReference>
<sequence length="215" mass="23438">MSLALQRQAALAEDLAALARLDPDIAAAAALVGPPPPRILEPGFASLLGIIVEQQVSVASGKAIQRKLLDAFGTVTAQAVCAADDATLLGCGLSRPKLRYTRILALEVAERRLALDDLHELSDVEAMARLTALTGIGRWTAEIYLMFALGRRDIWPALDLALQVAAQHLKRLPERPGARLMDATAECWRPYRSAAALLLWRYYRHLRARPSTADL</sequence>
<dbReference type="STRING" id="580166.AUP43_12535"/>
<dbReference type="OrthoDB" id="9811249at2"/>